<organism evidence="1 2">
    <name type="scientific">Meishania litoralis</name>
    <dbReference type="NCBI Taxonomy" id="3434685"/>
    <lineage>
        <taxon>Bacteria</taxon>
        <taxon>Pseudomonadati</taxon>
        <taxon>Bacteroidota</taxon>
        <taxon>Flavobacteriia</taxon>
        <taxon>Flavobacteriales</taxon>
        <taxon>Flavobacteriaceae</taxon>
        <taxon>Meishania</taxon>
    </lineage>
</organism>
<evidence type="ECO:0000313" key="1">
    <source>
        <dbReference type="EMBL" id="MFH6604184.1"/>
    </source>
</evidence>
<keyword evidence="1" id="KW-0808">Transferase</keyword>
<dbReference type="EC" id="2.7.1.24" evidence="1"/>
<keyword evidence="2" id="KW-1185">Reference proteome</keyword>
<dbReference type="Proteomes" id="UP001595191">
    <property type="component" value="Unassembled WGS sequence"/>
</dbReference>
<comment type="caution">
    <text evidence="1">The sequence shown here is derived from an EMBL/GenBank/DDBJ whole genome shotgun (WGS) entry which is preliminary data.</text>
</comment>
<gene>
    <name evidence="1" type="primary">coaE</name>
    <name evidence="1" type="ORF">ACEZ3G_11900</name>
</gene>
<accession>A0ACC7LME1</accession>
<evidence type="ECO:0000313" key="2">
    <source>
        <dbReference type="Proteomes" id="UP001595191"/>
    </source>
</evidence>
<dbReference type="EMBL" id="JBHFPV010000002">
    <property type="protein sequence ID" value="MFH6604184.1"/>
    <property type="molecule type" value="Genomic_DNA"/>
</dbReference>
<proteinExistence type="predicted"/>
<reference evidence="1" key="1">
    <citation type="submission" date="2024-09" db="EMBL/GenBank/DDBJ databases">
        <authorList>
            <person name="Liu J."/>
        </authorList>
    </citation>
    <scope>NUCLEOTIDE SEQUENCE</scope>
    <source>
        <strain evidence="1">NBU2967</strain>
    </source>
</reference>
<name>A0ACC7LME1_9FLAO</name>
<protein>
    <submittedName>
        <fullName evidence="1">Dephospho-CoA kinase</fullName>
        <ecNumber evidence="1">2.7.1.24</ecNumber>
    </submittedName>
</protein>
<sequence>MIVGLTGGIGSGKSTVAEQFEALGIPVYESDRMAKKLMKSSKKLRRAIIEIIGQKAYDDKKLNTAYIAQKVFNDPELLAKLNAIVHPAVRRHFLKWREKQHSPYVIQENAIIFETGSQDFYDKIVLVTAPLDLRISRVLSRDNISKEDLLARINNQLNDSEKISLADYVIENIDLNKTKDKTEEIHRLLLEYI</sequence>
<keyword evidence="1" id="KW-0418">Kinase</keyword>